<dbReference type="RefSeq" id="WP_258987808.1">
    <property type="nucleotide sequence ID" value="NZ_JALIGE010000071.1"/>
</dbReference>
<sequence length="87" mass="8926">MALASLTLCVACTPAPPAPVPVTVVNGCPRVSLCPMPGSDPKTNGDLSADIRRLEGALTACALQVKTVKHCQDEIDAEAQKPAQSAD</sequence>
<dbReference type="InterPro" id="IPR058979">
    <property type="entry name" value="LysC-like"/>
</dbReference>
<evidence type="ECO:0000313" key="1">
    <source>
        <dbReference type="EMBL" id="MCS2161016.1"/>
    </source>
</evidence>
<dbReference type="EMBL" id="JALIGE010000071">
    <property type="protein sequence ID" value="MCS2161016.1"/>
    <property type="molecule type" value="Genomic_DNA"/>
</dbReference>
<reference evidence="1 2" key="1">
    <citation type="submission" date="2022-04" db="EMBL/GenBank/DDBJ databases">
        <title>Proposal of a three novel species of Scandinavium, Scandinavium hiltneri, Scandinavium manionii, Scandinavium tedordense.</title>
        <authorList>
            <person name="Maddock D.W."/>
            <person name="Brady C.L."/>
            <person name="Denman S."/>
            <person name="Arnold D."/>
        </authorList>
    </citation>
    <scope>NUCLEOTIDE SEQUENCE [LARGE SCALE GENOMIC DNA]</scope>
    <source>
        <strain evidence="1 2">H11S7</strain>
    </source>
</reference>
<dbReference type="Proteomes" id="UP001205357">
    <property type="component" value="Unassembled WGS sequence"/>
</dbReference>
<protein>
    <submittedName>
        <fullName evidence="1">Rz1-like lysis system protein LysC</fullName>
    </submittedName>
</protein>
<dbReference type="Pfam" id="PF23793">
    <property type="entry name" value="LysC"/>
    <property type="match status" value="1"/>
</dbReference>
<comment type="caution">
    <text evidence="1">The sequence shown here is derived from an EMBL/GenBank/DDBJ whole genome shotgun (WGS) entry which is preliminary data.</text>
</comment>
<accession>A0ABT2DZH0</accession>
<dbReference type="InterPro" id="IPR047737">
    <property type="entry name" value="LysC"/>
</dbReference>
<proteinExistence type="predicted"/>
<dbReference type="NCBIfam" id="NF038368">
    <property type="entry name" value="P2_Rz1"/>
    <property type="match status" value="1"/>
</dbReference>
<evidence type="ECO:0000313" key="2">
    <source>
        <dbReference type="Proteomes" id="UP001205357"/>
    </source>
</evidence>
<gene>
    <name evidence="1" type="primary">lysC</name>
    <name evidence="1" type="ORF">MUU47_07730</name>
</gene>
<organism evidence="1 2">
    <name type="scientific">Scandinavium hiltneri</name>
    <dbReference type="NCBI Taxonomy" id="2926519"/>
    <lineage>
        <taxon>Bacteria</taxon>
        <taxon>Pseudomonadati</taxon>
        <taxon>Pseudomonadota</taxon>
        <taxon>Gammaproteobacteria</taxon>
        <taxon>Enterobacterales</taxon>
        <taxon>Enterobacteriaceae</taxon>
        <taxon>Scandinavium</taxon>
    </lineage>
</organism>
<keyword evidence="2" id="KW-1185">Reference proteome</keyword>
<name>A0ABT2DZH0_9ENTR</name>